<dbReference type="InterPro" id="IPR025543">
    <property type="entry name" value="Dodecin-like"/>
</dbReference>
<dbReference type="InterPro" id="IPR050049">
    <property type="entry name" value="Dodecin_bact"/>
</dbReference>
<dbReference type="Pfam" id="PF07311">
    <property type="entry name" value="Dodecin"/>
    <property type="match status" value="1"/>
</dbReference>
<accession>A0ABU5NZI9</accession>
<evidence type="ECO:0000313" key="1">
    <source>
        <dbReference type="EMBL" id="MEA1081215.1"/>
    </source>
</evidence>
<dbReference type="SUPFAM" id="SSF89807">
    <property type="entry name" value="Dodecin-like"/>
    <property type="match status" value="1"/>
</dbReference>
<evidence type="ECO:0000313" key="2">
    <source>
        <dbReference type="Proteomes" id="UP001305746"/>
    </source>
</evidence>
<reference evidence="1 2" key="1">
    <citation type="submission" date="2023-12" db="EMBL/GenBank/DDBJ databases">
        <title>Marinobacter qingdaonensis sp. nov., isolated from the intertidal sediment of Qingdao, PR China.</title>
        <authorList>
            <person name="Li Y."/>
        </authorList>
    </citation>
    <scope>NUCLEOTIDE SEQUENCE [LARGE SCALE GENOMIC DNA]</scope>
    <source>
        <strain evidence="1 2">ASW11-75</strain>
    </source>
</reference>
<proteinExistence type="predicted"/>
<dbReference type="EMBL" id="JAYDCJ010000003">
    <property type="protein sequence ID" value="MEA1081215.1"/>
    <property type="molecule type" value="Genomic_DNA"/>
</dbReference>
<comment type="caution">
    <text evidence="1">The sequence shown here is derived from an EMBL/GenBank/DDBJ whole genome shotgun (WGS) entry which is preliminary data.</text>
</comment>
<dbReference type="InterPro" id="IPR009923">
    <property type="entry name" value="Dodecin"/>
</dbReference>
<dbReference type="RefSeq" id="WP_322855683.1">
    <property type="nucleotide sequence ID" value="NZ_JAYDCJ010000003.1"/>
</dbReference>
<dbReference type="NCBIfam" id="NF043052">
    <property type="entry name" value="DodecBact"/>
    <property type="match status" value="1"/>
</dbReference>
<dbReference type="InterPro" id="IPR036694">
    <property type="entry name" value="Dodecin-like_sf"/>
</dbReference>
<name>A0ABU5NZI9_9GAMM</name>
<organism evidence="1 2">
    <name type="scientific">Marinobacter qingdaonensis</name>
    <dbReference type="NCBI Taxonomy" id="3108486"/>
    <lineage>
        <taxon>Bacteria</taxon>
        <taxon>Pseudomonadati</taxon>
        <taxon>Pseudomonadota</taxon>
        <taxon>Gammaproteobacteria</taxon>
        <taxon>Pseudomonadales</taxon>
        <taxon>Marinobacteraceae</taxon>
        <taxon>Marinobacter</taxon>
    </lineage>
</organism>
<dbReference type="PANTHER" id="PTHR39324">
    <property type="entry name" value="CALCIUM DODECIN"/>
    <property type="match status" value="1"/>
</dbReference>
<dbReference type="Proteomes" id="UP001305746">
    <property type="component" value="Unassembled WGS sequence"/>
</dbReference>
<protein>
    <submittedName>
        <fullName evidence="1">Dodecin</fullName>
    </submittedName>
</protein>
<dbReference type="Gene3D" id="3.30.1660.10">
    <property type="entry name" value="Flavin-binding protein dodecin"/>
    <property type="match status" value="1"/>
</dbReference>
<gene>
    <name evidence="1" type="ORF">U5822_11070</name>
</gene>
<keyword evidence="2" id="KW-1185">Reference proteome</keyword>
<dbReference type="PANTHER" id="PTHR39324:SF1">
    <property type="entry name" value="CALCIUM DODECIN"/>
    <property type="match status" value="1"/>
</dbReference>
<sequence>MSDHHVYKKVEIVGSSRKSIENAIENALEECSKSIRNLEWFEVLETRGHIEDGRVGHYQVVLKVGFRIMNS</sequence>